<proteinExistence type="predicted"/>
<protein>
    <submittedName>
        <fullName evidence="6">Segregation and condensation protein B</fullName>
    </submittedName>
</protein>
<keyword evidence="2" id="KW-0132">Cell division</keyword>
<feature type="compositionally biased region" description="Basic and acidic residues" evidence="5">
    <location>
        <begin position="1"/>
        <end position="21"/>
    </location>
</feature>
<sequence>MSDEERPVPADDDRQDAEERPVPTAEEISGLLEALLLMSEEPADETMLAEAAGAPVGIVREALDGLVRHYDEGGHGFELRRVGGGWRYHTRPEHHDRIAAWVRAGGRNRLSQAAMETLAVIAYLQPVPRSRVSAVRGVNVDGVVRTLLARDLVDEQGADASTGAGLLVTTDHFLARLGLDSLSGLPDIAPLLPDASALEAELSRLARPAEDADAEAQDADETAGRRADEDEGQEHDEPDQRP</sequence>
<dbReference type="InterPro" id="IPR005234">
    <property type="entry name" value="ScpB_csome_segregation"/>
</dbReference>
<dbReference type="GO" id="GO:0051301">
    <property type="term" value="P:cell division"/>
    <property type="evidence" value="ECO:0007669"/>
    <property type="project" value="UniProtKB-KW"/>
</dbReference>
<dbReference type="OrthoDB" id="9806226at2"/>
<dbReference type="InterPro" id="IPR036390">
    <property type="entry name" value="WH_DNA-bd_sf"/>
</dbReference>
<feature type="compositionally biased region" description="Acidic residues" evidence="5">
    <location>
        <begin position="211"/>
        <end position="221"/>
    </location>
</feature>
<evidence type="ECO:0000256" key="4">
    <source>
        <dbReference type="ARBA" id="ARBA00023306"/>
    </source>
</evidence>
<dbReference type="InterPro" id="IPR036388">
    <property type="entry name" value="WH-like_DNA-bd_sf"/>
</dbReference>
<reference evidence="6" key="1">
    <citation type="submission" date="2013-08" db="EMBL/GenBank/DDBJ databases">
        <authorList>
            <person name="Durkin A.S."/>
            <person name="Haft D.R."/>
            <person name="McCorrison J."/>
            <person name="Torralba M."/>
            <person name="Gillis M."/>
            <person name="Haft D.H."/>
            <person name="Methe B."/>
            <person name="Sutton G."/>
            <person name="Nelson K.E."/>
        </authorList>
    </citation>
    <scope>NUCLEOTIDE SEQUENCE [LARGE SCALE GENOMIC DNA]</scope>
    <source>
        <strain evidence="6">F0233</strain>
    </source>
</reference>
<feature type="compositionally biased region" description="Acidic residues" evidence="5">
    <location>
        <begin position="229"/>
        <end position="242"/>
    </location>
</feature>
<dbReference type="Gene3D" id="1.10.10.10">
    <property type="entry name" value="Winged helix-like DNA-binding domain superfamily/Winged helix DNA-binding domain"/>
    <property type="match status" value="2"/>
</dbReference>
<evidence type="ECO:0000313" key="7">
    <source>
        <dbReference type="Proteomes" id="UP000017052"/>
    </source>
</evidence>
<keyword evidence="7" id="KW-1185">Reference proteome</keyword>
<dbReference type="EMBL" id="ACVN02000334">
    <property type="protein sequence ID" value="ERK48987.1"/>
    <property type="molecule type" value="Genomic_DNA"/>
</dbReference>
<evidence type="ECO:0000256" key="5">
    <source>
        <dbReference type="SAM" id="MobiDB-lite"/>
    </source>
</evidence>
<feature type="region of interest" description="Disordered" evidence="5">
    <location>
        <begin position="203"/>
        <end position="242"/>
    </location>
</feature>
<dbReference type="PANTHER" id="PTHR34298">
    <property type="entry name" value="SEGREGATION AND CONDENSATION PROTEIN B"/>
    <property type="match status" value="1"/>
</dbReference>
<gene>
    <name evidence="6" type="ORF">HMPREF0682_1545</name>
</gene>
<keyword evidence="4" id="KW-0131">Cell cycle</keyword>
<dbReference type="GO" id="GO:0051304">
    <property type="term" value="P:chromosome separation"/>
    <property type="evidence" value="ECO:0007669"/>
    <property type="project" value="InterPro"/>
</dbReference>
<dbReference type="Pfam" id="PF04079">
    <property type="entry name" value="SMC_ScpB"/>
    <property type="match status" value="1"/>
</dbReference>
<keyword evidence="1" id="KW-0963">Cytoplasm</keyword>
<keyword evidence="3" id="KW-0159">Chromosome partition</keyword>
<dbReference type="AlphaFoldDB" id="U2RE38"/>
<name>U2RE38_9ACTN</name>
<dbReference type="GeneID" id="95358975"/>
<evidence type="ECO:0000256" key="2">
    <source>
        <dbReference type="ARBA" id="ARBA00022618"/>
    </source>
</evidence>
<dbReference type="PIRSF" id="PIRSF019345">
    <property type="entry name" value="ScpB"/>
    <property type="match status" value="1"/>
</dbReference>
<evidence type="ECO:0000256" key="1">
    <source>
        <dbReference type="ARBA" id="ARBA00022490"/>
    </source>
</evidence>
<dbReference type="Proteomes" id="UP000017052">
    <property type="component" value="Unassembled WGS sequence"/>
</dbReference>
<dbReference type="RefSeq" id="WP_021798950.1">
    <property type="nucleotide sequence ID" value="NZ_ACVN02000334.1"/>
</dbReference>
<organism evidence="6 7">
    <name type="scientific">Propionibacterium acidifaciens F0233</name>
    <dbReference type="NCBI Taxonomy" id="553198"/>
    <lineage>
        <taxon>Bacteria</taxon>
        <taxon>Bacillati</taxon>
        <taxon>Actinomycetota</taxon>
        <taxon>Actinomycetes</taxon>
        <taxon>Propionibacteriales</taxon>
        <taxon>Propionibacteriaceae</taxon>
        <taxon>Propionibacterium</taxon>
    </lineage>
</organism>
<dbReference type="PANTHER" id="PTHR34298:SF2">
    <property type="entry name" value="SEGREGATION AND CONDENSATION PROTEIN B"/>
    <property type="match status" value="1"/>
</dbReference>
<feature type="region of interest" description="Disordered" evidence="5">
    <location>
        <begin position="1"/>
        <end position="25"/>
    </location>
</feature>
<accession>U2RE38</accession>
<comment type="caution">
    <text evidence="6">The sequence shown here is derived from an EMBL/GenBank/DDBJ whole genome shotgun (WGS) entry which is preliminary data.</text>
</comment>
<dbReference type="SUPFAM" id="SSF46785">
    <property type="entry name" value="Winged helix' DNA-binding domain"/>
    <property type="match status" value="2"/>
</dbReference>
<evidence type="ECO:0000256" key="3">
    <source>
        <dbReference type="ARBA" id="ARBA00022829"/>
    </source>
</evidence>
<evidence type="ECO:0000313" key="6">
    <source>
        <dbReference type="EMBL" id="ERK48987.1"/>
    </source>
</evidence>